<dbReference type="AlphaFoldDB" id="A0AAW8R3D2"/>
<reference evidence="8 9" key="1">
    <citation type="submission" date="2023-09" db="EMBL/GenBank/DDBJ databases">
        <authorList>
            <person name="Rey-Velasco X."/>
        </authorList>
    </citation>
    <scope>NUCLEOTIDE SEQUENCE [LARGE SCALE GENOMIC DNA]</scope>
    <source>
        <strain evidence="8 9">W409</strain>
    </source>
</reference>
<evidence type="ECO:0000313" key="9">
    <source>
        <dbReference type="Proteomes" id="UP001249020"/>
    </source>
</evidence>
<dbReference type="NCBIfam" id="TIGR03500">
    <property type="entry name" value="FliO_TIGR"/>
    <property type="match status" value="1"/>
</dbReference>
<comment type="caution">
    <text evidence="8">The sequence shown here is derived from an EMBL/GenBank/DDBJ whole genome shotgun (WGS) entry which is preliminary data.</text>
</comment>
<evidence type="ECO:0000256" key="7">
    <source>
        <dbReference type="RuleBase" id="RU362064"/>
    </source>
</evidence>
<keyword evidence="3" id="KW-1133">Transmembrane helix</keyword>
<keyword evidence="4" id="KW-0472">Membrane</keyword>
<evidence type="ECO:0000256" key="2">
    <source>
        <dbReference type="ARBA" id="ARBA00022692"/>
    </source>
</evidence>
<dbReference type="GO" id="GO:0044781">
    <property type="term" value="P:bacterial-type flagellum organization"/>
    <property type="evidence" value="ECO:0007669"/>
    <property type="project" value="UniProtKB-UniRule"/>
</dbReference>
<dbReference type="PANTHER" id="PTHR38766">
    <property type="entry name" value="FLAGELLAR PROTEIN FLIO"/>
    <property type="match status" value="1"/>
</dbReference>
<evidence type="ECO:0000256" key="6">
    <source>
        <dbReference type="ARBA" id="ARBA00037937"/>
    </source>
</evidence>
<keyword evidence="9" id="KW-1185">Reference proteome</keyword>
<evidence type="ECO:0000256" key="1">
    <source>
        <dbReference type="ARBA" id="ARBA00022475"/>
    </source>
</evidence>
<gene>
    <name evidence="8" type="primary">fliO</name>
    <name evidence="8" type="ORF">RM544_09855</name>
</gene>
<sequence>MLVVAIILALAFVARRFNVTQAGNGQLKVVASMSAGAKEKIMVIDVAGEQFLLGVTAHNINQLGKLENPIVSKTTTVAGNKQLNHDDNAQLAFKDKLVQAMAQAMVGSKNIPKAGSQGQSNEA</sequence>
<accession>A0AAW8R3D2</accession>
<name>A0AAW8R3D2_9ALTE</name>
<comment type="similarity">
    <text evidence="6 7">Belongs to the FliO/MopB family.</text>
</comment>
<evidence type="ECO:0000256" key="3">
    <source>
        <dbReference type="ARBA" id="ARBA00022989"/>
    </source>
</evidence>
<protein>
    <recommendedName>
        <fullName evidence="7">Flagellar protein</fullName>
    </recommendedName>
</protein>
<dbReference type="GO" id="GO:0009425">
    <property type="term" value="C:bacterial-type flagellum basal body"/>
    <property type="evidence" value="ECO:0007669"/>
    <property type="project" value="UniProtKB-SubCell"/>
</dbReference>
<evidence type="ECO:0000256" key="5">
    <source>
        <dbReference type="ARBA" id="ARBA00023143"/>
    </source>
</evidence>
<keyword evidence="8" id="KW-0966">Cell projection</keyword>
<keyword evidence="8" id="KW-0969">Cilium</keyword>
<dbReference type="PANTHER" id="PTHR38766:SF1">
    <property type="entry name" value="FLAGELLAR PROTEIN FLIO"/>
    <property type="match status" value="1"/>
</dbReference>
<comment type="subcellular location">
    <subcellularLocation>
        <location evidence="7">Cell membrane</location>
    </subcellularLocation>
    <subcellularLocation>
        <location evidence="7">Bacterial flagellum basal body</location>
    </subcellularLocation>
</comment>
<dbReference type="GO" id="GO:0005886">
    <property type="term" value="C:plasma membrane"/>
    <property type="evidence" value="ECO:0007669"/>
    <property type="project" value="UniProtKB-SubCell"/>
</dbReference>
<dbReference type="EMBL" id="JAVRIE010000003">
    <property type="protein sequence ID" value="MDT0582847.1"/>
    <property type="molecule type" value="Genomic_DNA"/>
</dbReference>
<dbReference type="InterPro" id="IPR022781">
    <property type="entry name" value="Flagellar_biosynth_FliO"/>
</dbReference>
<dbReference type="InterPro" id="IPR052205">
    <property type="entry name" value="FliO/MopB"/>
</dbReference>
<evidence type="ECO:0000313" key="8">
    <source>
        <dbReference type="EMBL" id="MDT0582847.1"/>
    </source>
</evidence>
<keyword evidence="2" id="KW-0812">Transmembrane</keyword>
<organism evidence="8 9">
    <name type="scientific">Brumicola blandensis</name>
    <dbReference type="NCBI Taxonomy" id="3075611"/>
    <lineage>
        <taxon>Bacteria</taxon>
        <taxon>Pseudomonadati</taxon>
        <taxon>Pseudomonadota</taxon>
        <taxon>Gammaproteobacteria</taxon>
        <taxon>Alteromonadales</taxon>
        <taxon>Alteromonadaceae</taxon>
        <taxon>Brumicola</taxon>
    </lineage>
</organism>
<dbReference type="RefSeq" id="WP_311361620.1">
    <property type="nucleotide sequence ID" value="NZ_JAVRIE010000003.1"/>
</dbReference>
<dbReference type="Pfam" id="PF04347">
    <property type="entry name" value="FliO"/>
    <property type="match status" value="1"/>
</dbReference>
<dbReference type="Proteomes" id="UP001249020">
    <property type="component" value="Unassembled WGS sequence"/>
</dbReference>
<keyword evidence="1 7" id="KW-1003">Cell membrane</keyword>
<keyword evidence="8" id="KW-0282">Flagellum</keyword>
<keyword evidence="5 7" id="KW-0975">Bacterial flagellum</keyword>
<evidence type="ECO:0000256" key="4">
    <source>
        <dbReference type="ARBA" id="ARBA00023136"/>
    </source>
</evidence>
<proteinExistence type="inferred from homology"/>